<feature type="non-terminal residue" evidence="1">
    <location>
        <position position="82"/>
    </location>
</feature>
<proteinExistence type="predicted"/>
<protein>
    <submittedName>
        <fullName evidence="1">Uncharacterized protein</fullName>
    </submittedName>
</protein>
<accession>A0A0B7ADZ8</accession>
<gene>
    <name evidence="1" type="primary">ORF112829</name>
</gene>
<sequence>RQFSNQLLVWQSGLGLNRATMRLGSSVSTAKKGIGLLAEQNRISECIDRHESSGQHLEIFSSSSSNAPLVNHPLLFVCDLSL</sequence>
<organism evidence="1">
    <name type="scientific">Arion vulgaris</name>
    <dbReference type="NCBI Taxonomy" id="1028688"/>
    <lineage>
        <taxon>Eukaryota</taxon>
        <taxon>Metazoa</taxon>
        <taxon>Spiralia</taxon>
        <taxon>Lophotrochozoa</taxon>
        <taxon>Mollusca</taxon>
        <taxon>Gastropoda</taxon>
        <taxon>Heterobranchia</taxon>
        <taxon>Euthyneura</taxon>
        <taxon>Panpulmonata</taxon>
        <taxon>Eupulmonata</taxon>
        <taxon>Stylommatophora</taxon>
        <taxon>Helicina</taxon>
        <taxon>Arionoidea</taxon>
        <taxon>Arionidae</taxon>
        <taxon>Arion</taxon>
    </lineage>
</organism>
<feature type="non-terminal residue" evidence="1">
    <location>
        <position position="1"/>
    </location>
</feature>
<dbReference type="EMBL" id="HACG01032088">
    <property type="protein sequence ID" value="CEK78953.1"/>
    <property type="molecule type" value="Transcribed_RNA"/>
</dbReference>
<dbReference type="AlphaFoldDB" id="A0A0B7ADZ8"/>
<reference evidence="1" key="1">
    <citation type="submission" date="2014-12" db="EMBL/GenBank/DDBJ databases">
        <title>Insight into the proteome of Arion vulgaris.</title>
        <authorList>
            <person name="Aradska J."/>
            <person name="Bulat T."/>
            <person name="Smidak R."/>
            <person name="Sarate P."/>
            <person name="Gangsoo J."/>
            <person name="Sialana F."/>
            <person name="Bilban M."/>
            <person name="Lubec G."/>
        </authorList>
    </citation>
    <scope>NUCLEOTIDE SEQUENCE</scope>
    <source>
        <tissue evidence="1">Skin</tissue>
    </source>
</reference>
<name>A0A0B7ADZ8_9EUPU</name>
<evidence type="ECO:0000313" key="1">
    <source>
        <dbReference type="EMBL" id="CEK78953.1"/>
    </source>
</evidence>